<evidence type="ECO:0000256" key="2">
    <source>
        <dbReference type="ARBA" id="ARBA00023002"/>
    </source>
</evidence>
<comment type="caution">
    <text evidence="5">The sequence shown here is derived from an EMBL/GenBank/DDBJ whole genome shotgun (WGS) entry which is preliminary data.</text>
</comment>
<keyword evidence="2" id="KW-0560">Oxidoreductase</keyword>
<dbReference type="Gene3D" id="3.90.25.10">
    <property type="entry name" value="UDP-galactose 4-epimerase, domain 1"/>
    <property type="match status" value="1"/>
</dbReference>
<dbReference type="AlphaFoldDB" id="A0A0G2GIU1"/>
<dbReference type="SUPFAM" id="SSF51735">
    <property type="entry name" value="NAD(P)-binding Rossmann-fold domains"/>
    <property type="match status" value="1"/>
</dbReference>
<name>A0A0G2GIU1_PHACM</name>
<proteinExistence type="predicted"/>
<dbReference type="GO" id="GO:0008270">
    <property type="term" value="F:zinc ion binding"/>
    <property type="evidence" value="ECO:0007669"/>
    <property type="project" value="InterPro"/>
</dbReference>
<dbReference type="InterPro" id="IPR051609">
    <property type="entry name" value="NmrA/Isoflavone_reductase-like"/>
</dbReference>
<keyword evidence="3" id="KW-0539">Nucleus</keyword>
<dbReference type="PANTHER" id="PTHR47706:SF11">
    <property type="entry name" value="ISOFLAVONE REDUCTASE FAMILY PROTEIN (AFU_ORTHOLOGUE AFUA_1G12510)"/>
    <property type="match status" value="1"/>
</dbReference>
<dbReference type="OrthoDB" id="419598at2759"/>
<dbReference type="PANTHER" id="PTHR47706">
    <property type="entry name" value="NMRA-LIKE FAMILY PROTEIN"/>
    <property type="match status" value="1"/>
</dbReference>
<dbReference type="Gene3D" id="3.40.50.720">
    <property type="entry name" value="NAD(P)-binding Rossmann-like Domain"/>
    <property type="match status" value="1"/>
</dbReference>
<dbReference type="InterPro" id="IPR008030">
    <property type="entry name" value="NmrA-like"/>
</dbReference>
<reference evidence="5 6" key="2">
    <citation type="submission" date="2015-05" db="EMBL/GenBank/DDBJ databases">
        <authorList>
            <person name="Morales-Cruz A."/>
            <person name="Amrine K.C."/>
            <person name="Cantu D."/>
        </authorList>
    </citation>
    <scope>NUCLEOTIDE SEQUENCE [LARGE SCALE GENOMIC DNA]</scope>
    <source>
        <strain evidence="5">UCRPC4</strain>
    </source>
</reference>
<protein>
    <submittedName>
        <fullName evidence="5">Putative isoflavone reductase family protein</fullName>
    </submittedName>
</protein>
<accession>A0A0G2GIU1</accession>
<evidence type="ECO:0000256" key="3">
    <source>
        <dbReference type="ARBA" id="ARBA00023242"/>
    </source>
</evidence>
<dbReference type="Pfam" id="PF04082">
    <property type="entry name" value="Fungal_trans"/>
    <property type="match status" value="1"/>
</dbReference>
<keyword evidence="6" id="KW-1185">Reference proteome</keyword>
<evidence type="ECO:0000313" key="6">
    <source>
        <dbReference type="Proteomes" id="UP000053317"/>
    </source>
</evidence>
<dbReference type="CDD" id="cd12148">
    <property type="entry name" value="fungal_TF_MHR"/>
    <property type="match status" value="1"/>
</dbReference>
<dbReference type="GO" id="GO:0016491">
    <property type="term" value="F:oxidoreductase activity"/>
    <property type="evidence" value="ECO:0007669"/>
    <property type="project" value="UniProtKB-KW"/>
</dbReference>
<sequence>MSSLNTLYPFLDAAVVETDVEIYWQIYNASKDPSTRDETFQFFRITMITAIAFASRSRHNPSWIVYDNACYLQAAKCIETVTSEISVESLQALMLLIIYCLFRPRKGDIWKLLDYACRLSIELGYHTEQGPAEIEEEVTVQEKRRSTFWSLYTIERIVGQIFGRPSDLPETIFTTKYPDVAGAIELEGDEVAQRFSAAHHYRLVYLRSEIYKEIYLPSSPPVYPLEWYESRLSPILDWYRRTKTTKPEEQLEGVGTVTCSVAFHSTVIFVFQPIILHLLRKTRDGEQRQFHTPELFPEDGFYSACRLIQVYDKVVRSREDSILGTYPMTFMSAHYCWIAAMTIMAHCLLLLDGRLTPKRLVTDPRLLQETSSISLNNIFDISGSCLTLLMFCAEQWPADVIQSYRDAGVNIFVGDIENEEDVRKSYEGIDTIVSCLGRNMIGAQTGLIQLAAEAGGGGSSRRKWFFPSEFGTDIEYGPASAKEIPHQKKLRVREKMRDVEGLLDYTYMVTGPYGDGDAGLYLSANLGEERTGSFDVRNKKAVLLGDGNFRISLATMKDVGKLTLAALLHPSATRNKAVKVNSFTTTDKEILAEFEKQTGGQPWTVSNTSLDELREIEKEAWASQNHQAPLITLRRIWAEGGTLYEKTDNDLIGAVGTTSSLQEAVADAIEKQLSGPQEMTRKLQ</sequence>
<dbReference type="SMART" id="SM00906">
    <property type="entry name" value="Fungal_trans"/>
    <property type="match status" value="1"/>
</dbReference>
<feature type="domain" description="Xylanolytic transcriptional activator regulatory" evidence="4">
    <location>
        <begin position="109"/>
        <end position="184"/>
    </location>
</feature>
<dbReference type="Pfam" id="PF05368">
    <property type="entry name" value="NmrA"/>
    <property type="match status" value="1"/>
</dbReference>
<dbReference type="EMBL" id="LCWF01000155">
    <property type="protein sequence ID" value="KKY16860.1"/>
    <property type="molecule type" value="Genomic_DNA"/>
</dbReference>
<keyword evidence="1" id="KW-0521">NADP</keyword>
<evidence type="ECO:0000259" key="4">
    <source>
        <dbReference type="SMART" id="SM00906"/>
    </source>
</evidence>
<dbReference type="InterPro" id="IPR007219">
    <property type="entry name" value="XnlR_reg_dom"/>
</dbReference>
<dbReference type="InterPro" id="IPR036291">
    <property type="entry name" value="NAD(P)-bd_dom_sf"/>
</dbReference>
<gene>
    <name evidence="5" type="ORF">UCRPC4_g05818</name>
</gene>
<reference evidence="5 6" key="1">
    <citation type="submission" date="2015-05" db="EMBL/GenBank/DDBJ databases">
        <title>Distinctive expansion of gene families associated with plant cell wall degradation and secondary metabolism in the genomes of grapevine trunk pathogens.</title>
        <authorList>
            <person name="Lawrence D.P."/>
            <person name="Travadon R."/>
            <person name="Rolshausen P.E."/>
            <person name="Baumgartner K."/>
        </authorList>
    </citation>
    <scope>NUCLEOTIDE SEQUENCE [LARGE SCALE GENOMIC DNA]</scope>
    <source>
        <strain evidence="5">UCRPC4</strain>
    </source>
</reference>
<dbReference type="GO" id="GO:0006351">
    <property type="term" value="P:DNA-templated transcription"/>
    <property type="evidence" value="ECO:0007669"/>
    <property type="project" value="InterPro"/>
</dbReference>
<evidence type="ECO:0000313" key="5">
    <source>
        <dbReference type="EMBL" id="KKY16860.1"/>
    </source>
</evidence>
<organism evidence="5 6">
    <name type="scientific">Phaeomoniella chlamydospora</name>
    <name type="common">Phaeoacremonium chlamydosporum</name>
    <dbReference type="NCBI Taxonomy" id="158046"/>
    <lineage>
        <taxon>Eukaryota</taxon>
        <taxon>Fungi</taxon>
        <taxon>Dikarya</taxon>
        <taxon>Ascomycota</taxon>
        <taxon>Pezizomycotina</taxon>
        <taxon>Eurotiomycetes</taxon>
        <taxon>Chaetothyriomycetidae</taxon>
        <taxon>Phaeomoniellales</taxon>
        <taxon>Phaeomoniellaceae</taxon>
        <taxon>Phaeomoniella</taxon>
    </lineage>
</organism>
<dbReference type="Proteomes" id="UP000053317">
    <property type="component" value="Unassembled WGS sequence"/>
</dbReference>
<evidence type="ECO:0000256" key="1">
    <source>
        <dbReference type="ARBA" id="ARBA00022857"/>
    </source>
</evidence>
<dbReference type="GO" id="GO:0003677">
    <property type="term" value="F:DNA binding"/>
    <property type="evidence" value="ECO:0007669"/>
    <property type="project" value="InterPro"/>
</dbReference>